<accession>A0A852TTT1</accession>
<sequence>MSDNVHPTTDTPAADADRIEETARAIAARLERNGTTAYHYGGEDDRDATREAAERAGRILDRPVCTSIGEDRVFIWLKDWSPSPPEEELGNVRQRDPAERAFPPPGEQGS</sequence>
<evidence type="ECO:0000256" key="1">
    <source>
        <dbReference type="SAM" id="MobiDB-lite"/>
    </source>
</evidence>
<feature type="region of interest" description="Disordered" evidence="1">
    <location>
        <begin position="80"/>
        <end position="110"/>
    </location>
</feature>
<proteinExistence type="predicted"/>
<name>A0A852TTT1_9ACTN</name>
<gene>
    <name evidence="2" type="ORF">HDA32_001382</name>
</gene>
<organism evidence="2 3">
    <name type="scientific">Spinactinospora alkalitolerans</name>
    <dbReference type="NCBI Taxonomy" id="687207"/>
    <lineage>
        <taxon>Bacteria</taxon>
        <taxon>Bacillati</taxon>
        <taxon>Actinomycetota</taxon>
        <taxon>Actinomycetes</taxon>
        <taxon>Streptosporangiales</taxon>
        <taxon>Nocardiopsidaceae</taxon>
        <taxon>Spinactinospora</taxon>
    </lineage>
</organism>
<dbReference type="RefSeq" id="WP_179642397.1">
    <property type="nucleotide sequence ID" value="NZ_BAAAYY010000013.1"/>
</dbReference>
<evidence type="ECO:0000313" key="2">
    <source>
        <dbReference type="EMBL" id="NYE46262.1"/>
    </source>
</evidence>
<reference evidence="2 3" key="1">
    <citation type="submission" date="2020-07" db="EMBL/GenBank/DDBJ databases">
        <title>Sequencing the genomes of 1000 actinobacteria strains.</title>
        <authorList>
            <person name="Klenk H.-P."/>
        </authorList>
    </citation>
    <scope>NUCLEOTIDE SEQUENCE [LARGE SCALE GENOMIC DNA]</scope>
    <source>
        <strain evidence="2 3">CXB654</strain>
    </source>
</reference>
<dbReference type="EMBL" id="JACCCC010000001">
    <property type="protein sequence ID" value="NYE46262.1"/>
    <property type="molecule type" value="Genomic_DNA"/>
</dbReference>
<dbReference type="AlphaFoldDB" id="A0A852TTT1"/>
<protein>
    <submittedName>
        <fullName evidence="2">Uncharacterized protein</fullName>
    </submittedName>
</protein>
<dbReference type="Proteomes" id="UP000589036">
    <property type="component" value="Unassembled WGS sequence"/>
</dbReference>
<keyword evidence="3" id="KW-1185">Reference proteome</keyword>
<comment type="caution">
    <text evidence="2">The sequence shown here is derived from an EMBL/GenBank/DDBJ whole genome shotgun (WGS) entry which is preliminary data.</text>
</comment>
<evidence type="ECO:0000313" key="3">
    <source>
        <dbReference type="Proteomes" id="UP000589036"/>
    </source>
</evidence>